<dbReference type="SFLD" id="SFLDS00029">
    <property type="entry name" value="Radical_SAM"/>
    <property type="match status" value="1"/>
</dbReference>
<dbReference type="Proteomes" id="UP001314796">
    <property type="component" value="Unassembled WGS sequence"/>
</dbReference>
<evidence type="ECO:0000256" key="3">
    <source>
        <dbReference type="ARBA" id="ARBA00023004"/>
    </source>
</evidence>
<dbReference type="InterPro" id="IPR050377">
    <property type="entry name" value="Radical_SAM_PqqE_MftC-like"/>
</dbReference>
<dbReference type="Gene3D" id="3.20.20.70">
    <property type="entry name" value="Aldolase class I"/>
    <property type="match status" value="1"/>
</dbReference>
<dbReference type="Pfam" id="PF04055">
    <property type="entry name" value="Radical_SAM"/>
    <property type="match status" value="1"/>
</dbReference>
<evidence type="ECO:0000256" key="1">
    <source>
        <dbReference type="ARBA" id="ARBA00022691"/>
    </source>
</evidence>
<evidence type="ECO:0000313" key="6">
    <source>
        <dbReference type="EMBL" id="MBM7616212.1"/>
    </source>
</evidence>
<feature type="domain" description="Radical SAM core" evidence="5">
    <location>
        <begin position="30"/>
        <end position="251"/>
    </location>
</feature>
<dbReference type="SUPFAM" id="SSF102114">
    <property type="entry name" value="Radical SAM enzymes"/>
    <property type="match status" value="1"/>
</dbReference>
<dbReference type="InterPro" id="IPR058240">
    <property type="entry name" value="rSAM_sf"/>
</dbReference>
<keyword evidence="7" id="KW-1185">Reference proteome</keyword>
<dbReference type="InterPro" id="IPR023885">
    <property type="entry name" value="4Fe4S-binding_SPASM_dom"/>
</dbReference>
<name>A0ABS2NTM2_9FIRM</name>
<sequence length="372" mass="42980">MTVGRVDFLRKLMNSNNREFLNQLIDNGFLNGPRIVELDITTTCNYQCSFCIDDKVINNKTSFKLEKIIELIDEMALIGVKGVVLIGGGEPLLYPYFHEVVERLYNQNIVIGLTTNGSPMDSYIDTIKKYVTWVRISMDAGTSQTHKILKKPPKEDDFSNILSSVKVLSDGYKGAIGYSFIVNDDNYTEIEEATRIAKETGFSYIQFKPLVDQSLKSLSLLKPKIIDIVLKSIEKSKQLETEDFRVIINDNLKIVLSNKKELNVKSYDYCWTQEFRTLITPSGLYICPYHRGNENKRFGNLENNTLEEIWDSEERKSLLEVHNPMKHCNFYCIRNDINEFLFSIMNLKEKGIHVLNHMKEYNAEDVKNCIFI</sequence>
<dbReference type="EMBL" id="JAFBEE010000027">
    <property type="protein sequence ID" value="MBM7616212.1"/>
    <property type="molecule type" value="Genomic_DNA"/>
</dbReference>
<dbReference type="PANTHER" id="PTHR11228">
    <property type="entry name" value="RADICAL SAM DOMAIN PROTEIN"/>
    <property type="match status" value="1"/>
</dbReference>
<dbReference type="SMART" id="SM00729">
    <property type="entry name" value="Elp3"/>
    <property type="match status" value="1"/>
</dbReference>
<dbReference type="InterPro" id="IPR006638">
    <property type="entry name" value="Elp3/MiaA/NifB-like_rSAM"/>
</dbReference>
<evidence type="ECO:0000259" key="5">
    <source>
        <dbReference type="PROSITE" id="PS51918"/>
    </source>
</evidence>
<keyword evidence="2" id="KW-0479">Metal-binding</keyword>
<dbReference type="PANTHER" id="PTHR11228:SF7">
    <property type="entry name" value="PQQA PEPTIDE CYCLASE"/>
    <property type="match status" value="1"/>
</dbReference>
<dbReference type="CDD" id="cd21109">
    <property type="entry name" value="SPASM"/>
    <property type="match status" value="1"/>
</dbReference>
<organism evidence="6 7">
    <name type="scientific">Alkaliphilus hydrothermalis</name>
    <dbReference type="NCBI Taxonomy" id="1482730"/>
    <lineage>
        <taxon>Bacteria</taxon>
        <taxon>Bacillati</taxon>
        <taxon>Bacillota</taxon>
        <taxon>Clostridia</taxon>
        <taxon>Peptostreptococcales</taxon>
        <taxon>Natronincolaceae</taxon>
        <taxon>Alkaliphilus</taxon>
    </lineage>
</organism>
<dbReference type="Pfam" id="PF13186">
    <property type="entry name" value="SPASM"/>
    <property type="match status" value="1"/>
</dbReference>
<dbReference type="InterPro" id="IPR013785">
    <property type="entry name" value="Aldolase_TIM"/>
</dbReference>
<evidence type="ECO:0000313" key="7">
    <source>
        <dbReference type="Proteomes" id="UP001314796"/>
    </source>
</evidence>
<dbReference type="InterPro" id="IPR007197">
    <property type="entry name" value="rSAM"/>
</dbReference>
<keyword evidence="1" id="KW-0949">S-adenosyl-L-methionine</keyword>
<evidence type="ECO:0000256" key="2">
    <source>
        <dbReference type="ARBA" id="ARBA00022723"/>
    </source>
</evidence>
<proteinExistence type="predicted"/>
<comment type="caution">
    <text evidence="6">The sequence shown here is derived from an EMBL/GenBank/DDBJ whole genome shotgun (WGS) entry which is preliminary data.</text>
</comment>
<protein>
    <submittedName>
        <fullName evidence="6">MoaA/NifB/PqqE/SkfB family radical SAM enzyme</fullName>
    </submittedName>
</protein>
<reference evidence="6 7" key="1">
    <citation type="submission" date="2021-01" db="EMBL/GenBank/DDBJ databases">
        <title>Genomic Encyclopedia of Type Strains, Phase IV (KMG-IV): sequencing the most valuable type-strain genomes for metagenomic binning, comparative biology and taxonomic classification.</title>
        <authorList>
            <person name="Goeker M."/>
        </authorList>
    </citation>
    <scope>NUCLEOTIDE SEQUENCE [LARGE SCALE GENOMIC DNA]</scope>
    <source>
        <strain evidence="6 7">DSM 25890</strain>
    </source>
</reference>
<dbReference type="CDD" id="cd01335">
    <property type="entry name" value="Radical_SAM"/>
    <property type="match status" value="1"/>
</dbReference>
<gene>
    <name evidence="6" type="ORF">JOC73_002794</name>
</gene>
<dbReference type="PROSITE" id="PS51918">
    <property type="entry name" value="RADICAL_SAM"/>
    <property type="match status" value="1"/>
</dbReference>
<dbReference type="RefSeq" id="WP_204404201.1">
    <property type="nucleotide sequence ID" value="NZ_JAFBEE010000027.1"/>
</dbReference>
<keyword evidence="4" id="KW-0411">Iron-sulfur</keyword>
<dbReference type="SFLD" id="SFLDG01067">
    <property type="entry name" value="SPASM/twitch_domain_containing"/>
    <property type="match status" value="1"/>
</dbReference>
<evidence type="ECO:0000256" key="4">
    <source>
        <dbReference type="ARBA" id="ARBA00023014"/>
    </source>
</evidence>
<keyword evidence="3" id="KW-0408">Iron</keyword>
<accession>A0ABS2NTM2</accession>